<accession>A0A154BP31</accession>
<dbReference type="EMBL" id="LSGP01000020">
    <property type="protein sequence ID" value="KYZ75696.1"/>
    <property type="molecule type" value="Genomic_DNA"/>
</dbReference>
<keyword evidence="2" id="KW-1185">Reference proteome</keyword>
<gene>
    <name evidence="1" type="ORF">AXX12_10815</name>
</gene>
<dbReference type="Proteomes" id="UP000076268">
    <property type="component" value="Unassembled WGS sequence"/>
</dbReference>
<reference evidence="1 2" key="1">
    <citation type="submission" date="2016-02" db="EMBL/GenBank/DDBJ databases">
        <title>Anaerosporomusa subterraneum gen. nov., sp. nov., a spore-forming obligate anaerobe isolated from saprolite.</title>
        <authorList>
            <person name="Choi J.K."/>
            <person name="Shah M."/>
            <person name="Yee N."/>
        </authorList>
    </citation>
    <scope>NUCLEOTIDE SEQUENCE [LARGE SCALE GENOMIC DNA]</scope>
    <source>
        <strain evidence="1 2">RU4</strain>
    </source>
</reference>
<name>A0A154BP31_ANASB</name>
<sequence length="86" mass="9230">MAPAAISSSRTALNAWPIREFSIRDMKKAIKIASSKAQTINASLPVDPMSLKFSPKTDGETRPGKPAGPPVISRLMAIYLNTSPHP</sequence>
<comment type="caution">
    <text evidence="1">The sequence shown here is derived from an EMBL/GenBank/DDBJ whole genome shotgun (WGS) entry which is preliminary data.</text>
</comment>
<organism evidence="1 2">
    <name type="scientific">Anaerosporomusa subterranea</name>
    <dbReference type="NCBI Taxonomy" id="1794912"/>
    <lineage>
        <taxon>Bacteria</taxon>
        <taxon>Bacillati</taxon>
        <taxon>Bacillota</taxon>
        <taxon>Negativicutes</taxon>
        <taxon>Acetonemataceae</taxon>
        <taxon>Anaerosporomusa</taxon>
    </lineage>
</organism>
<evidence type="ECO:0000313" key="1">
    <source>
        <dbReference type="EMBL" id="KYZ75696.1"/>
    </source>
</evidence>
<proteinExistence type="predicted"/>
<protein>
    <submittedName>
        <fullName evidence="1">Uncharacterized protein</fullName>
    </submittedName>
</protein>
<dbReference type="AlphaFoldDB" id="A0A154BP31"/>
<evidence type="ECO:0000313" key="2">
    <source>
        <dbReference type="Proteomes" id="UP000076268"/>
    </source>
</evidence>